<organism evidence="2 3">
    <name type="scientific">Devosia riboflavina</name>
    <dbReference type="NCBI Taxonomy" id="46914"/>
    <lineage>
        <taxon>Bacteria</taxon>
        <taxon>Pseudomonadati</taxon>
        <taxon>Pseudomonadota</taxon>
        <taxon>Alphaproteobacteria</taxon>
        <taxon>Hyphomicrobiales</taxon>
        <taxon>Devosiaceae</taxon>
        <taxon>Devosia</taxon>
    </lineage>
</organism>
<feature type="chain" id="PRO_5001825577" evidence="1">
    <location>
        <begin position="24"/>
        <end position="111"/>
    </location>
</feature>
<dbReference type="AlphaFoldDB" id="A0A087LUQ3"/>
<proteinExistence type="predicted"/>
<sequence length="111" mass="11196">MHVFKTITLAALMVGGAAVPVFAEDAMAPALDAMAPATDAMAPQAMISNADLELCLTQAAAITFPEAMTAATVACNGLHEGMDVIGAIRSLGMDEKMEANPMAGGAMAPAM</sequence>
<keyword evidence="3" id="KW-1185">Reference proteome</keyword>
<comment type="caution">
    <text evidence="2">The sequence shown here is derived from an EMBL/GenBank/DDBJ whole genome shotgun (WGS) entry which is preliminary data.</text>
</comment>
<keyword evidence="1" id="KW-0732">Signal</keyword>
<dbReference type="Proteomes" id="UP000028981">
    <property type="component" value="Unassembled WGS sequence"/>
</dbReference>
<dbReference type="EMBL" id="JQGC01000036">
    <property type="protein sequence ID" value="KFL28356.1"/>
    <property type="molecule type" value="Genomic_DNA"/>
</dbReference>
<accession>A0A087LUQ3</accession>
<evidence type="ECO:0000313" key="2">
    <source>
        <dbReference type="EMBL" id="KFL28356.1"/>
    </source>
</evidence>
<gene>
    <name evidence="2" type="ORF">JP75_24745</name>
</gene>
<dbReference type="RefSeq" id="WP_035087578.1">
    <property type="nucleotide sequence ID" value="NZ_JQGC01000036.1"/>
</dbReference>
<feature type="signal peptide" evidence="1">
    <location>
        <begin position="1"/>
        <end position="23"/>
    </location>
</feature>
<reference evidence="2 3" key="1">
    <citation type="submission" date="2014-08" db="EMBL/GenBank/DDBJ databases">
        <authorList>
            <person name="Hassan Y.I."/>
            <person name="Lepp D."/>
            <person name="Zhou T."/>
        </authorList>
    </citation>
    <scope>NUCLEOTIDE SEQUENCE [LARGE SCALE GENOMIC DNA]</scope>
    <source>
        <strain evidence="2 3">IFO13584</strain>
    </source>
</reference>
<protein>
    <submittedName>
        <fullName evidence="2">Uncharacterized protein</fullName>
    </submittedName>
</protein>
<dbReference type="OrthoDB" id="7951425at2"/>
<evidence type="ECO:0000313" key="3">
    <source>
        <dbReference type="Proteomes" id="UP000028981"/>
    </source>
</evidence>
<evidence type="ECO:0000256" key="1">
    <source>
        <dbReference type="SAM" id="SignalP"/>
    </source>
</evidence>
<dbReference type="STRING" id="46914.JP75_24745"/>
<name>A0A087LUQ3_9HYPH</name>